<gene>
    <name evidence="4" type="ORF">HYC85_002731</name>
</gene>
<evidence type="ECO:0000313" key="5">
    <source>
        <dbReference type="Proteomes" id="UP000593564"/>
    </source>
</evidence>
<dbReference type="CDD" id="cd07987">
    <property type="entry name" value="LPLAT_MGAT-like"/>
    <property type="match status" value="1"/>
</dbReference>
<dbReference type="GO" id="GO:0004144">
    <property type="term" value="F:diacylglycerol O-acyltransferase activity"/>
    <property type="evidence" value="ECO:0007669"/>
    <property type="project" value="UniProtKB-ARBA"/>
</dbReference>
<accession>A0A7J7I954</accession>
<organism evidence="4 5">
    <name type="scientific">Camellia sinensis</name>
    <name type="common">Tea plant</name>
    <name type="synonym">Thea sinensis</name>
    <dbReference type="NCBI Taxonomy" id="4442"/>
    <lineage>
        <taxon>Eukaryota</taxon>
        <taxon>Viridiplantae</taxon>
        <taxon>Streptophyta</taxon>
        <taxon>Embryophyta</taxon>
        <taxon>Tracheophyta</taxon>
        <taxon>Spermatophyta</taxon>
        <taxon>Magnoliopsida</taxon>
        <taxon>eudicotyledons</taxon>
        <taxon>Gunneridae</taxon>
        <taxon>Pentapetalae</taxon>
        <taxon>asterids</taxon>
        <taxon>Ericales</taxon>
        <taxon>Theaceae</taxon>
        <taxon>Camellia</taxon>
    </lineage>
</organism>
<dbReference type="Pfam" id="PF03982">
    <property type="entry name" value="DAGAT"/>
    <property type="match status" value="1"/>
</dbReference>
<keyword evidence="3" id="KW-0012">Acyltransferase</keyword>
<proteinExistence type="inferred from homology"/>
<reference evidence="4 5" key="2">
    <citation type="submission" date="2020-07" db="EMBL/GenBank/DDBJ databases">
        <title>Genome assembly of wild tea tree DASZ reveals pedigree and selection history of tea varieties.</title>
        <authorList>
            <person name="Zhang W."/>
        </authorList>
    </citation>
    <scope>NUCLEOTIDE SEQUENCE [LARGE SCALE GENOMIC DNA]</scope>
    <source>
        <strain evidence="5">cv. G240</strain>
        <tissue evidence="4">Leaf</tissue>
    </source>
</reference>
<evidence type="ECO:0000256" key="2">
    <source>
        <dbReference type="ARBA" id="ARBA00022679"/>
    </source>
</evidence>
<sequence>MMDSRWIEVATSPVMISTLENGKMVRGLEGIPSEGPVLFVGYHMLLALDTLPMYVKLWAERKIPLRPLAHPMMFERLRDGKLPDVSAFDKLRILGIVPVSATNLYKLLSSKSHVLLFPGGVREALHRKGEEYKLFWPEQSEFVRTVSMFGAKIIPFGAVGEDDVGQVLFDYDDLMKIPYFKSEIEELNQQTVNVRRNFDGEVAKQDFHYPLILPKFPGRFYYFFGKPIETEGRLLELGNRDKAQELYTEVKSEVERCIAFLKEKTETDPYRNILPRLVYQATNGFDCEVPTFEF</sequence>
<reference evidence="5" key="1">
    <citation type="journal article" date="2020" name="Nat. Commun.">
        <title>Genome assembly of wild tea tree DASZ reveals pedigree and selection history of tea varieties.</title>
        <authorList>
            <person name="Zhang W."/>
            <person name="Zhang Y."/>
            <person name="Qiu H."/>
            <person name="Guo Y."/>
            <person name="Wan H."/>
            <person name="Zhang X."/>
            <person name="Scossa F."/>
            <person name="Alseekh S."/>
            <person name="Zhang Q."/>
            <person name="Wang P."/>
            <person name="Xu L."/>
            <person name="Schmidt M.H."/>
            <person name="Jia X."/>
            <person name="Li D."/>
            <person name="Zhu A."/>
            <person name="Guo F."/>
            <person name="Chen W."/>
            <person name="Ni D."/>
            <person name="Usadel B."/>
            <person name="Fernie A.R."/>
            <person name="Wen W."/>
        </authorList>
    </citation>
    <scope>NUCLEOTIDE SEQUENCE [LARGE SCALE GENOMIC DNA]</scope>
    <source>
        <strain evidence="5">cv. G240</strain>
    </source>
</reference>
<dbReference type="AlphaFoldDB" id="A0A7J7I954"/>
<dbReference type="PANTHER" id="PTHR22753:SF24">
    <property type="entry name" value="ESTERASE_LIPASE_THIOESTERASE FAMILY PROTEIN"/>
    <property type="match status" value="1"/>
</dbReference>
<name>A0A7J7I954_CAMSI</name>
<comment type="caution">
    <text evidence="4">The sequence shown here is derived from an EMBL/GenBank/DDBJ whole genome shotgun (WGS) entry which is preliminary data.</text>
</comment>
<evidence type="ECO:0008006" key="6">
    <source>
        <dbReference type="Google" id="ProtNLM"/>
    </source>
</evidence>
<protein>
    <recommendedName>
        <fullName evidence="6">Acyltransferase</fullName>
    </recommendedName>
</protein>
<dbReference type="EMBL" id="JACBKZ010000001">
    <property type="protein sequence ID" value="KAF5961522.1"/>
    <property type="molecule type" value="Genomic_DNA"/>
</dbReference>
<dbReference type="InterPro" id="IPR007130">
    <property type="entry name" value="DAGAT"/>
</dbReference>
<dbReference type="PANTHER" id="PTHR22753">
    <property type="entry name" value="TRANSMEMBRANE PROTEIN 68"/>
    <property type="match status" value="1"/>
</dbReference>
<keyword evidence="5" id="KW-1185">Reference proteome</keyword>
<dbReference type="Proteomes" id="UP000593564">
    <property type="component" value="Unassembled WGS sequence"/>
</dbReference>
<comment type="similarity">
    <text evidence="1">Belongs to the diacylglycerol acyltransferase family.</text>
</comment>
<evidence type="ECO:0000256" key="3">
    <source>
        <dbReference type="ARBA" id="ARBA00023315"/>
    </source>
</evidence>
<dbReference type="GO" id="GO:0016020">
    <property type="term" value="C:membrane"/>
    <property type="evidence" value="ECO:0007669"/>
    <property type="project" value="TreeGrafter"/>
</dbReference>
<keyword evidence="2" id="KW-0808">Transferase</keyword>
<evidence type="ECO:0000256" key="1">
    <source>
        <dbReference type="ARBA" id="ARBA00005420"/>
    </source>
</evidence>
<evidence type="ECO:0000313" key="4">
    <source>
        <dbReference type="EMBL" id="KAF5961522.1"/>
    </source>
</evidence>
<dbReference type="GO" id="GO:0019432">
    <property type="term" value="P:triglyceride biosynthetic process"/>
    <property type="evidence" value="ECO:0007669"/>
    <property type="project" value="UniProtKB-ARBA"/>
</dbReference>